<dbReference type="PROSITE" id="PS00194">
    <property type="entry name" value="THIOREDOXIN_1"/>
    <property type="match status" value="1"/>
</dbReference>
<evidence type="ECO:0000259" key="5">
    <source>
        <dbReference type="PROSITE" id="PS51352"/>
    </source>
</evidence>
<accession>B4SAN7</accession>
<dbReference type="EMBL" id="CP001110">
    <property type="protein sequence ID" value="ACF42406.1"/>
    <property type="molecule type" value="Genomic_DNA"/>
</dbReference>
<evidence type="ECO:0000256" key="4">
    <source>
        <dbReference type="SAM" id="SignalP"/>
    </source>
</evidence>
<organism evidence="6 7">
    <name type="scientific">Pelodictyon phaeoclathratiforme (strain DSM 5477 / BU-1)</name>
    <dbReference type="NCBI Taxonomy" id="324925"/>
    <lineage>
        <taxon>Bacteria</taxon>
        <taxon>Pseudomonadati</taxon>
        <taxon>Chlorobiota</taxon>
        <taxon>Chlorobiia</taxon>
        <taxon>Chlorobiales</taxon>
        <taxon>Chlorobiaceae</taxon>
        <taxon>Chlorobium/Pelodictyon group</taxon>
        <taxon>Pelodictyon</taxon>
    </lineage>
</organism>
<evidence type="ECO:0000256" key="2">
    <source>
        <dbReference type="ARBA" id="ARBA00022748"/>
    </source>
</evidence>
<evidence type="ECO:0000256" key="1">
    <source>
        <dbReference type="ARBA" id="ARBA00004196"/>
    </source>
</evidence>
<dbReference type="GO" id="GO:0017004">
    <property type="term" value="P:cytochrome complex assembly"/>
    <property type="evidence" value="ECO:0007669"/>
    <property type="project" value="UniProtKB-KW"/>
</dbReference>
<dbReference type="Pfam" id="PF08534">
    <property type="entry name" value="Redoxin"/>
    <property type="match status" value="1"/>
</dbReference>
<dbReference type="OrthoDB" id="1098640at2"/>
<dbReference type="KEGG" id="pph:Ppha_0049"/>
<dbReference type="InterPro" id="IPR017937">
    <property type="entry name" value="Thioredoxin_CS"/>
</dbReference>
<dbReference type="InterPro" id="IPR036249">
    <property type="entry name" value="Thioredoxin-like_sf"/>
</dbReference>
<name>B4SAN7_PELPB</name>
<dbReference type="InterPro" id="IPR013740">
    <property type="entry name" value="Redoxin"/>
</dbReference>
<reference evidence="6 7" key="1">
    <citation type="submission" date="2008-06" db="EMBL/GenBank/DDBJ databases">
        <title>Complete sequence of Pelodictyon phaeoclathratiforme BU-1.</title>
        <authorList>
            <consortium name="US DOE Joint Genome Institute"/>
            <person name="Lucas S."/>
            <person name="Copeland A."/>
            <person name="Lapidus A."/>
            <person name="Glavina del Rio T."/>
            <person name="Dalin E."/>
            <person name="Tice H."/>
            <person name="Bruce D."/>
            <person name="Goodwin L."/>
            <person name="Pitluck S."/>
            <person name="Schmutz J."/>
            <person name="Larimer F."/>
            <person name="Land M."/>
            <person name="Hauser L."/>
            <person name="Kyrpides N."/>
            <person name="Mikhailova N."/>
            <person name="Liu Z."/>
            <person name="Li T."/>
            <person name="Zhao F."/>
            <person name="Overmann J."/>
            <person name="Bryant D.A."/>
            <person name="Richardson P."/>
        </authorList>
    </citation>
    <scope>NUCLEOTIDE SEQUENCE [LARGE SCALE GENOMIC DNA]</scope>
    <source>
        <strain evidence="7">DSM 5477 / BU-1</strain>
    </source>
</reference>
<dbReference type="InterPro" id="IPR050553">
    <property type="entry name" value="Thioredoxin_ResA/DsbE_sf"/>
</dbReference>
<dbReference type="PANTHER" id="PTHR42852">
    <property type="entry name" value="THIOL:DISULFIDE INTERCHANGE PROTEIN DSBE"/>
    <property type="match status" value="1"/>
</dbReference>
<dbReference type="STRING" id="324925.Ppha_0049"/>
<feature type="signal peptide" evidence="4">
    <location>
        <begin position="1"/>
        <end position="33"/>
    </location>
</feature>
<gene>
    <name evidence="6" type="ordered locus">Ppha_0049</name>
</gene>
<evidence type="ECO:0000256" key="3">
    <source>
        <dbReference type="ARBA" id="ARBA00023284"/>
    </source>
</evidence>
<feature type="domain" description="Thioredoxin" evidence="5">
    <location>
        <begin position="31"/>
        <end position="175"/>
    </location>
</feature>
<evidence type="ECO:0000313" key="6">
    <source>
        <dbReference type="EMBL" id="ACF42406.1"/>
    </source>
</evidence>
<keyword evidence="4" id="KW-0732">Signal</keyword>
<sequence precursor="true">MKKMVFSLKRRVFALLFLGTLAATLFAPTPAAALPLAPEFTAVSLDGKTVASTKLAGKAYIVNFFASWCPPCRAEIPDMVLLQKKYESKGFTFIGVAVNENEPSMRAFITKNGISYPVVMVEERLIKAFSRYIEGGIRAIPTSFVVNSSGRITQVITGGRSKEVFEKIIIDALKKPVTHK</sequence>
<dbReference type="AlphaFoldDB" id="B4SAN7"/>
<evidence type="ECO:0000313" key="7">
    <source>
        <dbReference type="Proteomes" id="UP000002724"/>
    </source>
</evidence>
<dbReference type="PROSITE" id="PS51352">
    <property type="entry name" value="THIOREDOXIN_2"/>
    <property type="match status" value="1"/>
</dbReference>
<dbReference type="CDD" id="cd02966">
    <property type="entry name" value="TlpA_like_family"/>
    <property type="match status" value="1"/>
</dbReference>
<dbReference type="Proteomes" id="UP000002724">
    <property type="component" value="Chromosome"/>
</dbReference>
<dbReference type="eggNOG" id="COG0526">
    <property type="taxonomic scope" value="Bacteria"/>
</dbReference>
<keyword evidence="3" id="KW-0676">Redox-active center</keyword>
<dbReference type="GO" id="GO:0030313">
    <property type="term" value="C:cell envelope"/>
    <property type="evidence" value="ECO:0007669"/>
    <property type="project" value="UniProtKB-SubCell"/>
</dbReference>
<dbReference type="Gene3D" id="3.40.30.10">
    <property type="entry name" value="Glutaredoxin"/>
    <property type="match status" value="1"/>
</dbReference>
<proteinExistence type="predicted"/>
<dbReference type="HOGENOM" id="CLU_042529_11_0_10"/>
<dbReference type="InterPro" id="IPR013766">
    <property type="entry name" value="Thioredoxin_domain"/>
</dbReference>
<feature type="chain" id="PRO_5002825814" evidence="4">
    <location>
        <begin position="34"/>
        <end position="180"/>
    </location>
</feature>
<keyword evidence="2" id="KW-0201">Cytochrome c-type biogenesis</keyword>
<comment type="subcellular location">
    <subcellularLocation>
        <location evidence="1">Cell envelope</location>
    </subcellularLocation>
</comment>
<dbReference type="SUPFAM" id="SSF52833">
    <property type="entry name" value="Thioredoxin-like"/>
    <property type="match status" value="1"/>
</dbReference>
<protein>
    <submittedName>
        <fullName evidence="6">Redoxin domain protein</fullName>
    </submittedName>
</protein>
<keyword evidence="7" id="KW-1185">Reference proteome</keyword>
<dbReference type="GO" id="GO:0016491">
    <property type="term" value="F:oxidoreductase activity"/>
    <property type="evidence" value="ECO:0007669"/>
    <property type="project" value="InterPro"/>
</dbReference>
<dbReference type="RefSeq" id="WP_012506904.1">
    <property type="nucleotide sequence ID" value="NC_011060.1"/>
</dbReference>
<dbReference type="PANTHER" id="PTHR42852:SF13">
    <property type="entry name" value="PROTEIN DIPZ"/>
    <property type="match status" value="1"/>
</dbReference>